<comment type="catalytic activity">
    <reaction evidence="3 5">
        <text>L-methionyl-[protein] + [thioredoxin]-disulfide + H2O = L-methionyl-(S)-S-oxide-[protein] + [thioredoxin]-dithiol</text>
        <dbReference type="Rhea" id="RHEA:14217"/>
        <dbReference type="Rhea" id="RHEA-COMP:10698"/>
        <dbReference type="Rhea" id="RHEA-COMP:10700"/>
        <dbReference type="Rhea" id="RHEA-COMP:12313"/>
        <dbReference type="Rhea" id="RHEA-COMP:12315"/>
        <dbReference type="ChEBI" id="CHEBI:15377"/>
        <dbReference type="ChEBI" id="CHEBI:16044"/>
        <dbReference type="ChEBI" id="CHEBI:29950"/>
        <dbReference type="ChEBI" id="CHEBI:44120"/>
        <dbReference type="ChEBI" id="CHEBI:50058"/>
        <dbReference type="EC" id="1.8.4.11"/>
    </reaction>
</comment>
<name>A0A975PD51_9MICC</name>
<evidence type="ECO:0000256" key="4">
    <source>
        <dbReference type="ARBA" id="ARBA00048782"/>
    </source>
</evidence>
<evidence type="ECO:0000256" key="5">
    <source>
        <dbReference type="HAMAP-Rule" id="MF_01401"/>
    </source>
</evidence>
<dbReference type="HAMAP" id="MF_01401">
    <property type="entry name" value="MsrA"/>
    <property type="match status" value="1"/>
</dbReference>
<dbReference type="SUPFAM" id="SSF55068">
    <property type="entry name" value="Peptide methionine sulfoxide reductase"/>
    <property type="match status" value="1"/>
</dbReference>
<dbReference type="PANTHER" id="PTHR43774:SF1">
    <property type="entry name" value="PEPTIDE METHIONINE SULFOXIDE REDUCTASE MSRA 2"/>
    <property type="match status" value="1"/>
</dbReference>
<evidence type="ECO:0000256" key="2">
    <source>
        <dbReference type="ARBA" id="ARBA00023002"/>
    </source>
</evidence>
<evidence type="ECO:0000256" key="1">
    <source>
        <dbReference type="ARBA" id="ARBA00005591"/>
    </source>
</evidence>
<evidence type="ECO:0000313" key="8">
    <source>
        <dbReference type="Proteomes" id="UP000680588"/>
    </source>
</evidence>
<proteinExistence type="inferred from homology"/>
<keyword evidence="2 5" id="KW-0560">Oxidoreductase</keyword>
<dbReference type="PANTHER" id="PTHR43774">
    <property type="entry name" value="PEPTIDE METHIONINE SULFOXIDE REDUCTASE"/>
    <property type="match status" value="1"/>
</dbReference>
<comment type="similarity">
    <text evidence="1 5">Belongs to the MsrA Met sulfoxide reductase family.</text>
</comment>
<protein>
    <recommendedName>
        <fullName evidence="5">Peptide methionine sulfoxide reductase MsrA</fullName>
        <shortName evidence="5">Protein-methionine-S-oxide reductase</shortName>
        <ecNumber evidence="5">1.8.4.11</ecNumber>
    </recommendedName>
    <alternativeName>
        <fullName evidence="5">Peptide-methionine (S)-S-oxide reductase</fullName>
        <shortName evidence="5">Peptide Met(O) reductase</shortName>
    </alternativeName>
</protein>
<dbReference type="InterPro" id="IPR002569">
    <property type="entry name" value="Met_Sox_Rdtase_MsrA_dom"/>
</dbReference>
<reference evidence="7" key="1">
    <citation type="submission" date="2021-06" db="EMBL/GenBank/DDBJ databases">
        <title>Novel species in genus Arthrobacter.</title>
        <authorList>
            <person name="Zhang G."/>
        </authorList>
    </citation>
    <scope>NUCLEOTIDE SEQUENCE</scope>
    <source>
        <strain evidence="7">Zg-ZUI122</strain>
    </source>
</reference>
<comment type="function">
    <text evidence="5">Has an important function as a repair enzyme for proteins that have been inactivated by oxidation. Catalyzes the reversible oxidation-reduction of methionine sulfoxide in proteins to methionine.</text>
</comment>
<organism evidence="7 8">
    <name type="scientific">Arthrobacter sunyaminii</name>
    <dbReference type="NCBI Taxonomy" id="2816859"/>
    <lineage>
        <taxon>Bacteria</taxon>
        <taxon>Bacillati</taxon>
        <taxon>Actinomycetota</taxon>
        <taxon>Actinomycetes</taxon>
        <taxon>Micrococcales</taxon>
        <taxon>Micrococcaceae</taxon>
        <taxon>Arthrobacter</taxon>
    </lineage>
</organism>
<dbReference type="AlphaFoldDB" id="A0A975PD51"/>
<evidence type="ECO:0000256" key="3">
    <source>
        <dbReference type="ARBA" id="ARBA00047806"/>
    </source>
</evidence>
<keyword evidence="8" id="KW-1185">Reference proteome</keyword>
<dbReference type="GO" id="GO:0008113">
    <property type="term" value="F:peptide-methionine (S)-S-oxide reductase activity"/>
    <property type="evidence" value="ECO:0007669"/>
    <property type="project" value="UniProtKB-UniRule"/>
</dbReference>
<dbReference type="Proteomes" id="UP000680588">
    <property type="component" value="Chromosome"/>
</dbReference>
<sequence>MKTYVLGGGCFWCLDALYQKTRGVTDVVSGYTGGHTAHPDYDSVCSGTTGHAEVVAVTFDEDIIDGEVILDMFFISHDPTTLNRQGYDVGTQYRSSMFYTSEAEREEFEKARDRAQEHWDNPIVTEIVPLPRFHVAEDYHQDFYAKHPEQGYCQVIINPKLAKARKYYAEWLDN</sequence>
<dbReference type="KEGG" id="asun:KG104_11770"/>
<dbReference type="EMBL" id="CP076456">
    <property type="protein sequence ID" value="QWQ35178.1"/>
    <property type="molecule type" value="Genomic_DNA"/>
</dbReference>
<gene>
    <name evidence="5 7" type="primary">msrA</name>
    <name evidence="7" type="ORF">KG104_11770</name>
</gene>
<dbReference type="Gene3D" id="3.30.1060.10">
    <property type="entry name" value="Peptide methionine sulphoxide reductase MsrA"/>
    <property type="match status" value="1"/>
</dbReference>
<comment type="catalytic activity">
    <reaction evidence="4 5">
        <text>[thioredoxin]-disulfide + L-methionine + H2O = L-methionine (S)-S-oxide + [thioredoxin]-dithiol</text>
        <dbReference type="Rhea" id="RHEA:19993"/>
        <dbReference type="Rhea" id="RHEA-COMP:10698"/>
        <dbReference type="Rhea" id="RHEA-COMP:10700"/>
        <dbReference type="ChEBI" id="CHEBI:15377"/>
        <dbReference type="ChEBI" id="CHEBI:29950"/>
        <dbReference type="ChEBI" id="CHEBI:50058"/>
        <dbReference type="ChEBI" id="CHEBI:57844"/>
        <dbReference type="ChEBI" id="CHEBI:58772"/>
        <dbReference type="EC" id="1.8.4.11"/>
    </reaction>
</comment>
<dbReference type="InterPro" id="IPR036509">
    <property type="entry name" value="Met_Sox_Rdtase_MsrA_sf"/>
</dbReference>
<dbReference type="EC" id="1.8.4.11" evidence="5"/>
<dbReference type="NCBIfam" id="TIGR00401">
    <property type="entry name" value="msrA"/>
    <property type="match status" value="1"/>
</dbReference>
<feature type="active site" evidence="5">
    <location>
        <position position="10"/>
    </location>
</feature>
<evidence type="ECO:0000313" key="7">
    <source>
        <dbReference type="EMBL" id="QWQ35178.1"/>
    </source>
</evidence>
<accession>A0A975PD51</accession>
<feature type="domain" description="Peptide methionine sulphoxide reductase MsrA" evidence="6">
    <location>
        <begin position="4"/>
        <end position="154"/>
    </location>
</feature>
<dbReference type="Pfam" id="PF01625">
    <property type="entry name" value="PMSR"/>
    <property type="match status" value="1"/>
</dbReference>
<dbReference type="RefSeq" id="WP_104053877.1">
    <property type="nucleotide sequence ID" value="NZ_CP076456.1"/>
</dbReference>
<evidence type="ECO:0000259" key="6">
    <source>
        <dbReference type="Pfam" id="PF01625"/>
    </source>
</evidence>